<organism evidence="1 2">
    <name type="scientific">Neophaeococcomyces mojaviensis</name>
    <dbReference type="NCBI Taxonomy" id="3383035"/>
    <lineage>
        <taxon>Eukaryota</taxon>
        <taxon>Fungi</taxon>
        <taxon>Dikarya</taxon>
        <taxon>Ascomycota</taxon>
        <taxon>Pezizomycotina</taxon>
        <taxon>Eurotiomycetes</taxon>
        <taxon>Chaetothyriomycetidae</taxon>
        <taxon>Chaetothyriales</taxon>
        <taxon>Chaetothyriales incertae sedis</taxon>
        <taxon>Neophaeococcomyces</taxon>
    </lineage>
</organism>
<reference evidence="1" key="1">
    <citation type="submission" date="2022-10" db="EMBL/GenBank/DDBJ databases">
        <title>Culturing micro-colonial fungi from biological soil crusts in the Mojave desert and describing Neophaeococcomyces mojavensis, and introducing the new genera and species Taxawa tesnikishii.</title>
        <authorList>
            <person name="Kurbessoian T."/>
            <person name="Stajich J.E."/>
        </authorList>
    </citation>
    <scope>NUCLEOTIDE SEQUENCE</scope>
    <source>
        <strain evidence="1">JES_112</strain>
    </source>
</reference>
<protein>
    <submittedName>
        <fullName evidence="1">Uncharacterized protein</fullName>
    </submittedName>
</protein>
<keyword evidence="2" id="KW-1185">Reference proteome</keyword>
<sequence length="420" mass="45152">MATATPEQPQDGDGQFPLAAQIPLESFTLPPFPAEASHLRSLTLTSDINLNDYQSKHLRPGTFEPSTTLPQSITHLTLELFSLGFPAPFLSTLAASLPNLQSLTLFSCLIDGLDEASRKDAIALFRTVAPTLRELHLIDTFARVGFWASAAAVLSSSTASTSGLKVLTVSTTYRGHHESDFLNRVSGDEWPALITPSLVGLSLNFESPPPAENEDAVTRMQPEDGDEEGLLKAGDGILPFASDGRPSVALRKRFEALSAGESASGAGAREKRELLNLRVLNLSMYSLRAVEVGEAVYAAAKGQGTTEGGGLVDLTVSVMLEEGWFGTLVEGLGRSGVGESLEGIEIVGVPTSKLSNENEDLDAEKLLVQSEATVQKLAKVCGKLNRFEMSVLKSRKIGSVVWTKKEDEKWVMERQRQPTA</sequence>
<comment type="caution">
    <text evidence="1">The sequence shown here is derived from an EMBL/GenBank/DDBJ whole genome shotgun (WGS) entry which is preliminary data.</text>
</comment>
<gene>
    <name evidence="1" type="ORF">H2198_002673</name>
</gene>
<evidence type="ECO:0000313" key="2">
    <source>
        <dbReference type="Proteomes" id="UP001172386"/>
    </source>
</evidence>
<dbReference type="EMBL" id="JAPDRQ010000033">
    <property type="protein sequence ID" value="KAJ9660167.1"/>
    <property type="molecule type" value="Genomic_DNA"/>
</dbReference>
<dbReference type="Proteomes" id="UP001172386">
    <property type="component" value="Unassembled WGS sequence"/>
</dbReference>
<proteinExistence type="predicted"/>
<accession>A0ACC3ADB6</accession>
<evidence type="ECO:0000313" key="1">
    <source>
        <dbReference type="EMBL" id="KAJ9660167.1"/>
    </source>
</evidence>
<name>A0ACC3ADB6_9EURO</name>